<dbReference type="EMBL" id="BSEC01000001">
    <property type="protein sequence ID" value="GLI93579.1"/>
    <property type="molecule type" value="Genomic_DNA"/>
</dbReference>
<protein>
    <submittedName>
        <fullName evidence="1">Uncharacterized protein</fullName>
    </submittedName>
</protein>
<proteinExistence type="predicted"/>
<gene>
    <name evidence="1" type="ORF">LMG27198_25710</name>
</gene>
<evidence type="ECO:0000313" key="2">
    <source>
        <dbReference type="Proteomes" id="UP001144323"/>
    </source>
</evidence>
<dbReference type="RefSeq" id="WP_281803469.1">
    <property type="nucleotide sequence ID" value="NZ_BSEC01000001.1"/>
</dbReference>
<keyword evidence="2" id="KW-1185">Reference proteome</keyword>
<organism evidence="1 2">
    <name type="scientific">Methylocystis echinoides</name>
    <dbReference type="NCBI Taxonomy" id="29468"/>
    <lineage>
        <taxon>Bacteria</taxon>
        <taxon>Pseudomonadati</taxon>
        <taxon>Pseudomonadota</taxon>
        <taxon>Alphaproteobacteria</taxon>
        <taxon>Hyphomicrobiales</taxon>
        <taxon>Methylocystaceae</taxon>
        <taxon>Methylocystis</taxon>
    </lineage>
</organism>
<sequence length="247" mass="27057">MVGNYEQVHGWNPFFREPGPNGLPQRFHSFNWVAASAAIFPTGGRPDNFNNLAVPGNYDPPVALDHQGHIVPQNILDQVLDPIATQVFNQAQRPTTLAALNGFLNAAYPNLGFQHVTAYANHLIANGAPATLFVNPAASDIEEYVGGYFSIIMWNPVNICRAPRDGRRNEAPGNEIDFQVIPRLAIGARLEAAFRAIPPNPGIPNINAFIAAINAELHDLHTVPAGYYQFPWKDEPIAQQERILAPA</sequence>
<name>A0A9W6LSR4_9HYPH</name>
<reference evidence="1" key="1">
    <citation type="journal article" date="2023" name="Int. J. Syst. Evol. Microbiol.">
        <title>Methylocystis iwaonis sp. nov., a type II methane-oxidizing bacterium from surface soil of a rice paddy field in Japan, and emended description of the genus Methylocystis (ex Whittenbury et al. 1970) Bowman et al. 1993.</title>
        <authorList>
            <person name="Kaise H."/>
            <person name="Sawadogo J.B."/>
            <person name="Alam M.S."/>
            <person name="Ueno C."/>
            <person name="Dianou D."/>
            <person name="Shinjo R."/>
            <person name="Asakawa S."/>
        </authorList>
    </citation>
    <scope>NUCLEOTIDE SEQUENCE</scope>
    <source>
        <strain evidence="1">LMG27198</strain>
    </source>
</reference>
<evidence type="ECO:0000313" key="1">
    <source>
        <dbReference type="EMBL" id="GLI93579.1"/>
    </source>
</evidence>
<dbReference type="Proteomes" id="UP001144323">
    <property type="component" value="Unassembled WGS sequence"/>
</dbReference>
<accession>A0A9W6LSR4</accession>
<dbReference type="AlphaFoldDB" id="A0A9W6LSR4"/>
<comment type="caution">
    <text evidence="1">The sequence shown here is derived from an EMBL/GenBank/DDBJ whole genome shotgun (WGS) entry which is preliminary data.</text>
</comment>